<protein>
    <submittedName>
        <fullName evidence="3">Membrane protein</fullName>
    </submittedName>
</protein>
<proteinExistence type="predicted"/>
<gene>
    <name evidence="3" type="ORF">GCM10018781_31760</name>
</gene>
<dbReference type="GeneID" id="95353614"/>
<evidence type="ECO:0000313" key="4">
    <source>
        <dbReference type="Proteomes" id="UP000617734"/>
    </source>
</evidence>
<evidence type="ECO:0000313" key="3">
    <source>
        <dbReference type="EMBL" id="GHH71107.1"/>
    </source>
</evidence>
<feature type="compositionally biased region" description="Low complexity" evidence="1">
    <location>
        <begin position="276"/>
        <end position="287"/>
    </location>
</feature>
<comment type="caution">
    <text evidence="3">The sequence shown here is derived from an EMBL/GenBank/DDBJ whole genome shotgun (WGS) entry which is preliminary data.</text>
</comment>
<organism evidence="3 4">
    <name type="scientific">Kitasatospora indigofera</name>
    <dbReference type="NCBI Taxonomy" id="67307"/>
    <lineage>
        <taxon>Bacteria</taxon>
        <taxon>Bacillati</taxon>
        <taxon>Actinomycetota</taxon>
        <taxon>Actinomycetes</taxon>
        <taxon>Kitasatosporales</taxon>
        <taxon>Streptomycetaceae</taxon>
        <taxon>Kitasatospora</taxon>
    </lineage>
</organism>
<name>A0A919FR88_9ACTN</name>
<feature type="region of interest" description="Disordered" evidence="1">
    <location>
        <begin position="86"/>
        <end position="110"/>
    </location>
</feature>
<dbReference type="AlphaFoldDB" id="A0A919FR88"/>
<accession>A0A919FR88</accession>
<evidence type="ECO:0000256" key="2">
    <source>
        <dbReference type="SAM" id="Phobius"/>
    </source>
</evidence>
<evidence type="ECO:0000256" key="1">
    <source>
        <dbReference type="SAM" id="MobiDB-lite"/>
    </source>
</evidence>
<dbReference type="RefSeq" id="WP_190211480.1">
    <property type="nucleotide sequence ID" value="NZ_BNBO01000015.1"/>
</dbReference>
<keyword evidence="2" id="KW-1133">Transmembrane helix</keyword>
<sequence>MNNAPHLLAEDRPDFERLLDEALRDGTILAALREREPGTGAGSTGTGNTARLTSEQLRTKALLAASAIASGAAVEYEHYTRLRDNLRAESGRPRPAPVHESSPRSTGPRNIGELAAQLSSEDGAGLFPVLTVLAPILAGAAGLVFLLLGYVLSTAAPELVLGRSLLTAGWLALAIGTGAMVIGIVGLVLTALRDGAGPPDDTDPELRAEVADARRAWQLALRDRALLPYLRANLDSEPALPPFTPAPRAAPAAESTGEHRDPPTPPDFSSPGYTGAGFSSPGFSSPGVEGVTDPEGRTPRPAEFSSPGYSPPAFTSPDDV</sequence>
<reference evidence="3" key="1">
    <citation type="journal article" date="2014" name="Int. J. Syst. Evol. Microbiol.">
        <title>Complete genome sequence of Corynebacterium casei LMG S-19264T (=DSM 44701T), isolated from a smear-ripened cheese.</title>
        <authorList>
            <consortium name="US DOE Joint Genome Institute (JGI-PGF)"/>
            <person name="Walter F."/>
            <person name="Albersmeier A."/>
            <person name="Kalinowski J."/>
            <person name="Ruckert C."/>
        </authorList>
    </citation>
    <scope>NUCLEOTIDE SEQUENCE</scope>
    <source>
        <strain evidence="3">JCM 4646</strain>
    </source>
</reference>
<dbReference type="EMBL" id="BNBO01000015">
    <property type="protein sequence ID" value="GHH71107.1"/>
    <property type="molecule type" value="Genomic_DNA"/>
</dbReference>
<feature type="region of interest" description="Disordered" evidence="1">
    <location>
        <begin position="238"/>
        <end position="320"/>
    </location>
</feature>
<feature type="transmembrane region" description="Helical" evidence="2">
    <location>
        <begin position="126"/>
        <end position="150"/>
    </location>
</feature>
<keyword evidence="2" id="KW-0472">Membrane</keyword>
<keyword evidence="2" id="KW-0812">Transmembrane</keyword>
<keyword evidence="4" id="KW-1185">Reference proteome</keyword>
<reference evidence="3" key="2">
    <citation type="submission" date="2020-09" db="EMBL/GenBank/DDBJ databases">
        <authorList>
            <person name="Sun Q."/>
            <person name="Ohkuma M."/>
        </authorList>
    </citation>
    <scope>NUCLEOTIDE SEQUENCE</scope>
    <source>
        <strain evidence="3">JCM 4646</strain>
    </source>
</reference>
<dbReference type="Proteomes" id="UP000617734">
    <property type="component" value="Unassembled WGS sequence"/>
</dbReference>
<feature type="transmembrane region" description="Helical" evidence="2">
    <location>
        <begin position="170"/>
        <end position="192"/>
    </location>
</feature>